<evidence type="ECO:0000256" key="6">
    <source>
        <dbReference type="SAM" id="MobiDB-lite"/>
    </source>
</evidence>
<comment type="caution">
    <text evidence="9">The sequence shown here is derived from an EMBL/GenBank/DDBJ whole genome shotgun (WGS) entry which is preliminary data.</text>
</comment>
<reference evidence="9" key="2">
    <citation type="journal article" date="2023" name="IMA Fungus">
        <title>Comparative genomic study of the Penicillium genus elucidates a diverse pangenome and 15 lateral gene transfer events.</title>
        <authorList>
            <person name="Petersen C."/>
            <person name="Sorensen T."/>
            <person name="Nielsen M.R."/>
            <person name="Sondergaard T.E."/>
            <person name="Sorensen J.L."/>
            <person name="Fitzpatrick D.A."/>
            <person name="Frisvad J.C."/>
            <person name="Nielsen K.L."/>
        </authorList>
    </citation>
    <scope>NUCLEOTIDE SEQUENCE</scope>
    <source>
        <strain evidence="9">IBT 26290</strain>
    </source>
</reference>
<proteinExistence type="inferred from homology"/>
<dbReference type="AlphaFoldDB" id="A0A9W9HPP0"/>
<evidence type="ECO:0000256" key="2">
    <source>
        <dbReference type="ARBA" id="ARBA00008816"/>
    </source>
</evidence>
<evidence type="ECO:0000313" key="9">
    <source>
        <dbReference type="EMBL" id="KAJ5152580.1"/>
    </source>
</evidence>
<dbReference type="GO" id="GO:0006644">
    <property type="term" value="P:phospholipid metabolic process"/>
    <property type="evidence" value="ECO:0007669"/>
    <property type="project" value="InterPro"/>
</dbReference>
<sequence>MPAKDALAHISKLLVLSYIVDWVFIVGVALIGYGFYKLDPNQHPFSLTDPTISFPYTEHETVTNETLVLVGLFAPAIIILIGTLLLISGTATVAGTKSSKSQLLRRTLWEWNVGWMGLALALAGAWMSTQGLKTLLGKPRPDLLARCDPDVSTIAQHVVGGLGERPEGAPVLVDWGICRDQSYNLRVDGFASFPSGHSSCDDLTNNCSFNTSLVSFAGLGYLTLWLVAKLSVGFPYLPQFPVEGQDHSDDRCSVRTRGAAPPVLLMILAFVPTATAFFISASRWFNYRHHGFDVISGSLIGIVFAYIGFRMYYIPIRRGAGWAWGPRSHRRAFIRGIGFPSSLGTDSWSYNRTTQPTQATNATGHSEPEPDVENIPVRDQTEQVA</sequence>
<dbReference type="FunFam" id="1.20.144.10:FF:000042">
    <property type="entry name" value="PAP2 domain protein"/>
    <property type="match status" value="1"/>
</dbReference>
<gene>
    <name evidence="9" type="ORF">N7482_009058</name>
</gene>
<keyword evidence="10" id="KW-1185">Reference proteome</keyword>
<dbReference type="GO" id="GO:0016020">
    <property type="term" value="C:membrane"/>
    <property type="evidence" value="ECO:0007669"/>
    <property type="project" value="UniProtKB-SubCell"/>
</dbReference>
<reference evidence="9" key="1">
    <citation type="submission" date="2022-11" db="EMBL/GenBank/DDBJ databases">
        <authorList>
            <person name="Petersen C."/>
        </authorList>
    </citation>
    <scope>NUCLEOTIDE SEQUENCE</scope>
    <source>
        <strain evidence="9">IBT 26290</strain>
    </source>
</reference>
<dbReference type="GO" id="GO:0046839">
    <property type="term" value="P:phospholipid dephosphorylation"/>
    <property type="evidence" value="ECO:0007669"/>
    <property type="project" value="TreeGrafter"/>
</dbReference>
<organism evidence="9 10">
    <name type="scientific">Penicillium canariense</name>
    <dbReference type="NCBI Taxonomy" id="189055"/>
    <lineage>
        <taxon>Eukaryota</taxon>
        <taxon>Fungi</taxon>
        <taxon>Dikarya</taxon>
        <taxon>Ascomycota</taxon>
        <taxon>Pezizomycotina</taxon>
        <taxon>Eurotiomycetes</taxon>
        <taxon>Eurotiomycetidae</taxon>
        <taxon>Eurotiales</taxon>
        <taxon>Aspergillaceae</taxon>
        <taxon>Penicillium</taxon>
    </lineage>
</organism>
<feature type="transmembrane region" description="Helical" evidence="7">
    <location>
        <begin position="291"/>
        <end position="309"/>
    </location>
</feature>
<feature type="transmembrane region" description="Helical" evidence="7">
    <location>
        <begin position="67"/>
        <end position="87"/>
    </location>
</feature>
<feature type="region of interest" description="Disordered" evidence="6">
    <location>
        <begin position="350"/>
        <end position="385"/>
    </location>
</feature>
<dbReference type="InterPro" id="IPR036938">
    <property type="entry name" value="PAP2/HPO_sf"/>
</dbReference>
<dbReference type="InterPro" id="IPR000326">
    <property type="entry name" value="PAP2/HPO"/>
</dbReference>
<feature type="non-terminal residue" evidence="9">
    <location>
        <position position="385"/>
    </location>
</feature>
<evidence type="ECO:0000256" key="5">
    <source>
        <dbReference type="ARBA" id="ARBA00023136"/>
    </source>
</evidence>
<dbReference type="GO" id="GO:0008195">
    <property type="term" value="F:phosphatidate phosphatase activity"/>
    <property type="evidence" value="ECO:0007669"/>
    <property type="project" value="TreeGrafter"/>
</dbReference>
<evidence type="ECO:0000259" key="8">
    <source>
        <dbReference type="Pfam" id="PF01569"/>
    </source>
</evidence>
<evidence type="ECO:0000256" key="1">
    <source>
        <dbReference type="ARBA" id="ARBA00004141"/>
    </source>
</evidence>
<protein>
    <recommendedName>
        <fullName evidence="8">Phosphatidic acid phosphatase type 2/haloperoxidase domain-containing protein</fullName>
    </recommendedName>
</protein>
<keyword evidence="4 7" id="KW-1133">Transmembrane helix</keyword>
<keyword evidence="5 7" id="KW-0472">Membrane</keyword>
<comment type="similarity">
    <text evidence="2">Belongs to the PA-phosphatase related phosphoesterase family.</text>
</comment>
<dbReference type="OrthoDB" id="10030083at2759"/>
<comment type="subcellular location">
    <subcellularLocation>
        <location evidence="1">Membrane</location>
        <topology evidence="1">Multi-pass membrane protein</topology>
    </subcellularLocation>
</comment>
<dbReference type="PANTHER" id="PTHR10165:SF154">
    <property type="entry name" value="PAP2 DOMAIN PROTEIN (AFU_ORTHOLOGUE AFUA_1G09730)"/>
    <property type="match status" value="1"/>
</dbReference>
<dbReference type="RefSeq" id="XP_056538888.1">
    <property type="nucleotide sequence ID" value="XM_056691182.1"/>
</dbReference>
<evidence type="ECO:0000256" key="7">
    <source>
        <dbReference type="SAM" id="Phobius"/>
    </source>
</evidence>
<accession>A0A9W9HPP0</accession>
<dbReference type="InterPro" id="IPR043216">
    <property type="entry name" value="PAP-like"/>
</dbReference>
<feature type="transmembrane region" description="Helical" evidence="7">
    <location>
        <begin position="108"/>
        <end position="127"/>
    </location>
</feature>
<feature type="transmembrane region" description="Helical" evidence="7">
    <location>
        <begin position="213"/>
        <end position="237"/>
    </location>
</feature>
<dbReference type="GeneID" id="81430358"/>
<keyword evidence="3 7" id="KW-0812">Transmembrane</keyword>
<dbReference type="EMBL" id="JAPQKN010000007">
    <property type="protein sequence ID" value="KAJ5152580.1"/>
    <property type="molecule type" value="Genomic_DNA"/>
</dbReference>
<dbReference type="SUPFAM" id="SSF48317">
    <property type="entry name" value="Acid phosphatase/Vanadium-dependent haloperoxidase"/>
    <property type="match status" value="1"/>
</dbReference>
<dbReference type="Gene3D" id="1.20.144.10">
    <property type="entry name" value="Phosphatidic acid phosphatase type 2/haloperoxidase"/>
    <property type="match status" value="1"/>
</dbReference>
<evidence type="ECO:0000256" key="4">
    <source>
        <dbReference type="ARBA" id="ARBA00022989"/>
    </source>
</evidence>
<feature type="transmembrane region" description="Helical" evidence="7">
    <location>
        <begin position="12"/>
        <end position="36"/>
    </location>
</feature>
<dbReference type="CDD" id="cd03390">
    <property type="entry name" value="PAP2_containing_1_like"/>
    <property type="match status" value="1"/>
</dbReference>
<evidence type="ECO:0000313" key="10">
    <source>
        <dbReference type="Proteomes" id="UP001149163"/>
    </source>
</evidence>
<feature type="compositionally biased region" description="Polar residues" evidence="6">
    <location>
        <begin position="350"/>
        <end position="364"/>
    </location>
</feature>
<name>A0A9W9HPP0_9EURO</name>
<dbReference type="PANTHER" id="PTHR10165">
    <property type="entry name" value="LIPID PHOSPHATE PHOSPHATASE"/>
    <property type="match status" value="1"/>
</dbReference>
<dbReference type="Pfam" id="PF01569">
    <property type="entry name" value="PAP2"/>
    <property type="match status" value="1"/>
</dbReference>
<evidence type="ECO:0000256" key="3">
    <source>
        <dbReference type="ARBA" id="ARBA00022692"/>
    </source>
</evidence>
<feature type="transmembrane region" description="Helical" evidence="7">
    <location>
        <begin position="258"/>
        <end position="279"/>
    </location>
</feature>
<feature type="domain" description="Phosphatidic acid phosphatase type 2/haloperoxidase" evidence="8">
    <location>
        <begin position="116"/>
        <end position="313"/>
    </location>
</feature>
<dbReference type="Proteomes" id="UP001149163">
    <property type="component" value="Unassembled WGS sequence"/>
</dbReference>